<evidence type="ECO:0000313" key="2">
    <source>
        <dbReference type="Proteomes" id="UP000054248"/>
    </source>
</evidence>
<keyword evidence="2" id="KW-1185">Reference proteome</keyword>
<sequence length="494" mass="54551">MNTGQPKIVKQPPVKTLRKRIKSAIRQITGCCTNQRSGDVEVCPPTQKYTTCMLGRISSGYGCHIQVLQLSEVPYEILERIFLFVAANDVGETNSARLAVVRLVNRYWNDTARRVLYRQITLIRVKQLDRILKAVDLAPSIRSQINQLSVSNELIVDAMQRRRALGGRLLFGHRDEDRSEVESSVVTTLLDLLSKLTSLDSVFIHADYMRPIFTLHDDAIKSPDLGTLTAIRQLRIVDLPTANWSTDVGTDPLRHSHADGFPSPSPKQEPAWSEQKDVTGLSWTHSGKLTSRSSLTLSASCIRSLDLVNASAIFTSIQFQPFLSSLSGALEELTISSSNHIELSFITQTLTKTLPHMSCLTHLSTNAYQLRVVSPNLHTLRISLSSNPSFYFTNTSPPLIAHPSLPTGTIFDTISGILDSICSSGSHPTPLKTASSGQALKKFTIVDAPMADFLHFHLASADDWDGAGAAKQHCLWMTAGQLGVLIEVERETRR</sequence>
<reference evidence="2" key="2">
    <citation type="submission" date="2015-01" db="EMBL/GenBank/DDBJ databases">
        <title>Evolutionary Origins and Diversification of the Mycorrhizal Mutualists.</title>
        <authorList>
            <consortium name="DOE Joint Genome Institute"/>
            <consortium name="Mycorrhizal Genomics Consortium"/>
            <person name="Kohler A."/>
            <person name="Kuo A."/>
            <person name="Nagy L.G."/>
            <person name="Floudas D."/>
            <person name="Copeland A."/>
            <person name="Barry K.W."/>
            <person name="Cichocki N."/>
            <person name="Veneault-Fourrey C."/>
            <person name="LaButti K."/>
            <person name="Lindquist E.A."/>
            <person name="Lipzen A."/>
            <person name="Lundell T."/>
            <person name="Morin E."/>
            <person name="Murat C."/>
            <person name="Riley R."/>
            <person name="Ohm R."/>
            <person name="Sun H."/>
            <person name="Tunlid A."/>
            <person name="Henrissat B."/>
            <person name="Grigoriev I.V."/>
            <person name="Hibbett D.S."/>
            <person name="Martin F."/>
        </authorList>
    </citation>
    <scope>NUCLEOTIDE SEQUENCE [LARGE SCALE GENOMIC DNA]</scope>
    <source>
        <strain evidence="2">MUT 4182</strain>
    </source>
</reference>
<proteinExistence type="predicted"/>
<dbReference type="HOGENOM" id="CLU_552297_0_0_1"/>
<evidence type="ECO:0008006" key="3">
    <source>
        <dbReference type="Google" id="ProtNLM"/>
    </source>
</evidence>
<name>A0A0C3QUC0_9AGAM</name>
<organism evidence="1 2">
    <name type="scientific">Tulasnella calospora MUT 4182</name>
    <dbReference type="NCBI Taxonomy" id="1051891"/>
    <lineage>
        <taxon>Eukaryota</taxon>
        <taxon>Fungi</taxon>
        <taxon>Dikarya</taxon>
        <taxon>Basidiomycota</taxon>
        <taxon>Agaricomycotina</taxon>
        <taxon>Agaricomycetes</taxon>
        <taxon>Cantharellales</taxon>
        <taxon>Tulasnellaceae</taxon>
        <taxon>Tulasnella</taxon>
    </lineage>
</organism>
<reference evidence="1 2" key="1">
    <citation type="submission" date="2014-04" db="EMBL/GenBank/DDBJ databases">
        <authorList>
            <consortium name="DOE Joint Genome Institute"/>
            <person name="Kuo A."/>
            <person name="Girlanda M."/>
            <person name="Perotto S."/>
            <person name="Kohler A."/>
            <person name="Nagy L.G."/>
            <person name="Floudas D."/>
            <person name="Copeland A."/>
            <person name="Barry K.W."/>
            <person name="Cichocki N."/>
            <person name="Veneault-Fourrey C."/>
            <person name="LaButti K."/>
            <person name="Lindquist E.A."/>
            <person name="Lipzen A."/>
            <person name="Lundell T."/>
            <person name="Morin E."/>
            <person name="Murat C."/>
            <person name="Sun H."/>
            <person name="Tunlid A."/>
            <person name="Henrissat B."/>
            <person name="Grigoriev I.V."/>
            <person name="Hibbett D.S."/>
            <person name="Martin F."/>
            <person name="Nordberg H.P."/>
            <person name="Cantor M.N."/>
            <person name="Hua S.X."/>
        </authorList>
    </citation>
    <scope>NUCLEOTIDE SEQUENCE [LARGE SCALE GENOMIC DNA]</scope>
    <source>
        <strain evidence="1 2">MUT 4182</strain>
    </source>
</reference>
<protein>
    <recommendedName>
        <fullName evidence="3">F-box domain-containing protein</fullName>
    </recommendedName>
</protein>
<dbReference type="CDD" id="cd09917">
    <property type="entry name" value="F-box_SF"/>
    <property type="match status" value="1"/>
</dbReference>
<evidence type="ECO:0000313" key="1">
    <source>
        <dbReference type="EMBL" id="KIO32024.1"/>
    </source>
</evidence>
<dbReference type="Proteomes" id="UP000054248">
    <property type="component" value="Unassembled WGS sequence"/>
</dbReference>
<dbReference type="EMBL" id="KN822958">
    <property type="protein sequence ID" value="KIO32024.1"/>
    <property type="molecule type" value="Genomic_DNA"/>
</dbReference>
<gene>
    <name evidence="1" type="ORF">M407DRAFT_19050</name>
</gene>
<dbReference type="OrthoDB" id="10480073at2759"/>
<dbReference type="AlphaFoldDB" id="A0A0C3QUC0"/>
<accession>A0A0C3QUC0</accession>